<feature type="transmembrane region" description="Helical" evidence="1">
    <location>
        <begin position="16"/>
        <end position="35"/>
    </location>
</feature>
<keyword evidence="1" id="KW-1133">Transmembrane helix</keyword>
<name>A0A0C1N3P2_9CYAN</name>
<accession>A0A0C1N3P2</accession>
<reference evidence="2" key="2">
    <citation type="submission" date="2019-11" db="EMBL/GenBank/DDBJ databases">
        <title>Improved Assembly of Tolypothrix boutellei genome.</title>
        <authorList>
            <person name="Sarangi A.N."/>
            <person name="Mukherjee M."/>
            <person name="Ghosh S."/>
            <person name="Singh D."/>
            <person name="Das A."/>
            <person name="Kant S."/>
            <person name="Prusty A."/>
            <person name="Tripathy S."/>
        </authorList>
    </citation>
    <scope>NUCLEOTIDE SEQUENCE</scope>
    <source>
        <strain evidence="2">VB521301</strain>
    </source>
</reference>
<dbReference type="STRING" id="1479485.DA73_0238275"/>
<feature type="transmembrane region" description="Helical" evidence="1">
    <location>
        <begin position="82"/>
        <end position="102"/>
    </location>
</feature>
<gene>
    <name evidence="3" type="ORF">DA73_0238275</name>
    <name evidence="2" type="ORF">DA73_0400031760</name>
</gene>
<dbReference type="Proteomes" id="UP000029738">
    <property type="component" value="Unassembled WGS sequence"/>
</dbReference>
<evidence type="ECO:0000313" key="4">
    <source>
        <dbReference type="Proteomes" id="UP000029738"/>
    </source>
</evidence>
<evidence type="ECO:0000313" key="2">
    <source>
        <dbReference type="EMBL" id="KAF3891238.1"/>
    </source>
</evidence>
<dbReference type="OrthoDB" id="64737at2"/>
<dbReference type="EMBL" id="JHEG02000059">
    <property type="protein sequence ID" value="KIE07051.1"/>
    <property type="molecule type" value="Genomic_DNA"/>
</dbReference>
<proteinExistence type="predicted"/>
<evidence type="ECO:0000313" key="3">
    <source>
        <dbReference type="EMBL" id="KIE07051.1"/>
    </source>
</evidence>
<feature type="transmembrane region" description="Helical" evidence="1">
    <location>
        <begin position="41"/>
        <end position="61"/>
    </location>
</feature>
<dbReference type="AlphaFoldDB" id="A0A0C1N3P2"/>
<dbReference type="InterPro" id="IPR009781">
    <property type="entry name" value="DUF1345"/>
</dbReference>
<organism evidence="3">
    <name type="scientific">Tolypothrix bouteillei VB521301</name>
    <dbReference type="NCBI Taxonomy" id="1479485"/>
    <lineage>
        <taxon>Bacteria</taxon>
        <taxon>Bacillati</taxon>
        <taxon>Cyanobacteriota</taxon>
        <taxon>Cyanophyceae</taxon>
        <taxon>Nostocales</taxon>
        <taxon>Tolypothrichaceae</taxon>
        <taxon>Tolypothrix</taxon>
    </lineage>
</organism>
<keyword evidence="1" id="KW-0812">Transmembrane</keyword>
<dbReference type="Pfam" id="PF07077">
    <property type="entry name" value="DUF1345"/>
    <property type="match status" value="1"/>
</dbReference>
<feature type="transmembrane region" description="Helical" evidence="1">
    <location>
        <begin position="201"/>
        <end position="223"/>
    </location>
</feature>
<sequence length="226" mass="25627">MSGAKAIGFLNNRLKLIISIAVALLVYILVLKIILRPATSILIAWNSGAICFLILIFLMILQATPERMRLLAKRQYQKRWALMTFVICSACSSLLAIIYMLADTKGLSEFFKTLHVILAGVTVISSWVLIHTTFALRYAHMYYYGHENSTNLSNQAITSLDFPDEEQPDYWDFLYFSFVIGMTCQVSDVPVRSRSMRRLTLVHSILTFFFNTIILALSINIIAGLI</sequence>
<comment type="caution">
    <text evidence="3">The sequence shown here is derived from an EMBL/GenBank/DDBJ whole genome shotgun (WGS) entry which is preliminary data.</text>
</comment>
<keyword evidence="4" id="KW-1185">Reference proteome</keyword>
<evidence type="ECO:0000256" key="1">
    <source>
        <dbReference type="SAM" id="Phobius"/>
    </source>
</evidence>
<protein>
    <submittedName>
        <fullName evidence="2">DUF1345 domain-containing protein</fullName>
    </submittedName>
</protein>
<reference evidence="3" key="1">
    <citation type="journal article" date="2015" name="Genome Announc.">
        <title>Draft Genome Sequence of Tolypothrix boutellei Strain VB521301.</title>
        <authorList>
            <person name="Chandrababunaidu M.M."/>
            <person name="Singh D."/>
            <person name="Sen D."/>
            <person name="Bhan S."/>
            <person name="Das S."/>
            <person name="Gupta A."/>
            <person name="Adhikary S.P."/>
            <person name="Tripathy S."/>
        </authorList>
    </citation>
    <scope>NUCLEOTIDE SEQUENCE</scope>
    <source>
        <strain evidence="3">VB521301</strain>
    </source>
</reference>
<feature type="transmembrane region" description="Helical" evidence="1">
    <location>
        <begin position="114"/>
        <end position="136"/>
    </location>
</feature>
<dbReference type="EMBL" id="JHEG04000001">
    <property type="protein sequence ID" value="KAF3891238.1"/>
    <property type="molecule type" value="Genomic_DNA"/>
</dbReference>
<keyword evidence="1" id="KW-0472">Membrane</keyword>
<dbReference type="RefSeq" id="WP_063779563.1">
    <property type="nucleotide sequence ID" value="NZ_JHEG04000001.1"/>
</dbReference>